<dbReference type="PANTHER" id="PTHR33608">
    <property type="entry name" value="BLL2464 PROTEIN"/>
    <property type="match status" value="1"/>
</dbReference>
<dbReference type="CDD" id="cd00198">
    <property type="entry name" value="vWFA"/>
    <property type="match status" value="1"/>
</dbReference>
<dbReference type="Pfam" id="PF01882">
    <property type="entry name" value="DUF58"/>
    <property type="match status" value="1"/>
</dbReference>
<reference evidence="2" key="2">
    <citation type="journal article" date="2021" name="Microbiome">
        <title>Successional dynamics and alternative stable states in a saline activated sludge microbial community over 9 years.</title>
        <authorList>
            <person name="Wang Y."/>
            <person name="Ye J."/>
            <person name="Ju F."/>
            <person name="Liu L."/>
            <person name="Boyd J.A."/>
            <person name="Deng Y."/>
            <person name="Parks D.H."/>
            <person name="Jiang X."/>
            <person name="Yin X."/>
            <person name="Woodcroft B.J."/>
            <person name="Tyson G.W."/>
            <person name="Hugenholtz P."/>
            <person name="Polz M.F."/>
            <person name="Zhang T."/>
        </authorList>
    </citation>
    <scope>NUCLEOTIDE SEQUENCE</scope>
    <source>
        <strain evidence="2">HKST-UBA01</strain>
    </source>
</reference>
<evidence type="ECO:0000313" key="3">
    <source>
        <dbReference type="Proteomes" id="UP000697710"/>
    </source>
</evidence>
<gene>
    <name evidence="2" type="ORF">KC729_07500</name>
</gene>
<comment type="caution">
    <text evidence="2">The sequence shown here is derived from an EMBL/GenBank/DDBJ whole genome shotgun (WGS) entry which is preliminary data.</text>
</comment>
<name>A0A956RPK0_UNCEI</name>
<dbReference type="InterPro" id="IPR002035">
    <property type="entry name" value="VWF_A"/>
</dbReference>
<dbReference type="PANTHER" id="PTHR33608:SF6">
    <property type="entry name" value="BLL2464 PROTEIN"/>
    <property type="match status" value="1"/>
</dbReference>
<dbReference type="InterPro" id="IPR036465">
    <property type="entry name" value="vWFA_dom_sf"/>
</dbReference>
<dbReference type="Gene3D" id="3.40.50.410">
    <property type="entry name" value="von Willebrand factor, type A domain"/>
    <property type="match status" value="1"/>
</dbReference>
<dbReference type="SMART" id="SM00327">
    <property type="entry name" value="VWA"/>
    <property type="match status" value="1"/>
</dbReference>
<feature type="domain" description="VWFA" evidence="1">
    <location>
        <begin position="106"/>
        <end position="268"/>
    </location>
</feature>
<sequence length="326" mass="37225">MVKPSRSKKTRDDLFWESEEARLSEVEDEEEAAMRILRGVRKVEISSRRLVQEIFGGEYHSAFRGQGIEFSEVREYVAGDDVRLIDRNVSARMQHPYIKIFHEERELSVIFLVDQSGSTRFGSTGKTRAEVAAELVAILAFSAISNNDKVGCCLFSDEVEKWVPPGKGRRHVLHVVREVLFGRPHGRGTNIAAGLEMVARIQKRRSVLFVVSDFFDRGFEAALSVAARRHEVIPLVLVDPAERVLPNVGLVEIEDLETGERRLIDSSDPKVRRAYAQGFERFEKDEIPKAFRRANVTPVWIPLDGDVLAPLHKYFRARVRRRMEGR</sequence>
<dbReference type="EMBL" id="JAGQHR010000180">
    <property type="protein sequence ID" value="MCA9727512.1"/>
    <property type="molecule type" value="Genomic_DNA"/>
</dbReference>
<dbReference type="AlphaFoldDB" id="A0A956RPK0"/>
<organism evidence="2 3">
    <name type="scientific">Eiseniibacteriota bacterium</name>
    <dbReference type="NCBI Taxonomy" id="2212470"/>
    <lineage>
        <taxon>Bacteria</taxon>
        <taxon>Candidatus Eiseniibacteriota</taxon>
    </lineage>
</organism>
<dbReference type="SUPFAM" id="SSF53300">
    <property type="entry name" value="vWA-like"/>
    <property type="match status" value="1"/>
</dbReference>
<evidence type="ECO:0000259" key="1">
    <source>
        <dbReference type="SMART" id="SM00327"/>
    </source>
</evidence>
<proteinExistence type="predicted"/>
<dbReference type="Proteomes" id="UP000697710">
    <property type="component" value="Unassembled WGS sequence"/>
</dbReference>
<reference evidence="2" key="1">
    <citation type="submission" date="2020-04" db="EMBL/GenBank/DDBJ databases">
        <authorList>
            <person name="Zhang T."/>
        </authorList>
    </citation>
    <scope>NUCLEOTIDE SEQUENCE</scope>
    <source>
        <strain evidence="2">HKST-UBA01</strain>
    </source>
</reference>
<protein>
    <submittedName>
        <fullName evidence="2">DUF58 domain-containing protein</fullName>
    </submittedName>
</protein>
<dbReference type="InterPro" id="IPR002881">
    <property type="entry name" value="DUF58"/>
</dbReference>
<accession>A0A956RPK0</accession>
<evidence type="ECO:0000313" key="2">
    <source>
        <dbReference type="EMBL" id="MCA9727512.1"/>
    </source>
</evidence>